<name>A0A1D7UMT0_BIFLL</name>
<dbReference type="AlphaFoldDB" id="A0A1D7UMT0"/>
<evidence type="ECO:0000256" key="1">
    <source>
        <dbReference type="SAM" id="MobiDB-lite"/>
    </source>
</evidence>
<protein>
    <submittedName>
        <fullName evidence="2">Uncharacterized protein</fullName>
    </submittedName>
</protein>
<dbReference type="EMBL" id="SHPM01000026">
    <property type="protein sequence ID" value="TCD73942.1"/>
    <property type="molecule type" value="Genomic_DNA"/>
</dbReference>
<evidence type="ECO:0000313" key="3">
    <source>
        <dbReference type="EMBL" id="TCF65095.1"/>
    </source>
</evidence>
<comment type="caution">
    <text evidence="2">The sequence shown here is derived from an EMBL/GenBank/DDBJ whole genome shotgun (WGS) entry which is preliminary data.</text>
</comment>
<dbReference type="Proteomes" id="UP000292787">
    <property type="component" value="Unassembled WGS sequence"/>
</dbReference>
<feature type="region of interest" description="Disordered" evidence="1">
    <location>
        <begin position="1"/>
        <end position="38"/>
    </location>
</feature>
<reference evidence="4 5" key="1">
    <citation type="journal article" date="2018" name="Sci. Rep.">
        <title>Genomic diversity and distribution of Bifidobacterium longum subsp. longum across the human lifespan.</title>
        <authorList>
            <person name="Odamaki T."/>
            <person name="Bottacini F."/>
            <person name="Kato K."/>
            <person name="Mitsuyama E."/>
            <person name="Yoshida K."/>
            <person name="Horigome A."/>
            <person name="Xiao J.Z."/>
            <person name="van Sinderen D."/>
        </authorList>
    </citation>
    <scope>NUCLEOTIDE SEQUENCE [LARGE SCALE GENOMIC DNA]</scope>
    <source>
        <strain evidence="2 5">MCC10002</strain>
        <strain evidence="3 4">MCC10116</strain>
    </source>
</reference>
<reference evidence="2" key="2">
    <citation type="submission" date="2019-02" db="EMBL/GenBank/DDBJ databases">
        <authorList>
            <person name="Odamaki T."/>
        </authorList>
    </citation>
    <scope>NUCLEOTIDE SEQUENCE</scope>
    <source>
        <strain evidence="2">MCC10002</strain>
        <strain evidence="3">MCC10116</strain>
    </source>
</reference>
<sequence>MDESKSGRALNSAEKAEADALTNKQWLDTIGGPTGSRR</sequence>
<accession>A0A1D7UMT0</accession>
<evidence type="ECO:0000313" key="2">
    <source>
        <dbReference type="EMBL" id="TCD73942.1"/>
    </source>
</evidence>
<dbReference type="Proteomes" id="UP000293701">
    <property type="component" value="Unassembled WGS sequence"/>
</dbReference>
<organism evidence="2 5">
    <name type="scientific">Bifidobacterium longum subsp. longum</name>
    <dbReference type="NCBI Taxonomy" id="1679"/>
    <lineage>
        <taxon>Bacteria</taxon>
        <taxon>Bacillati</taxon>
        <taxon>Actinomycetota</taxon>
        <taxon>Actinomycetes</taxon>
        <taxon>Bifidobacteriales</taxon>
        <taxon>Bifidobacteriaceae</taxon>
        <taxon>Bifidobacterium</taxon>
    </lineage>
</organism>
<gene>
    <name evidence="2" type="ORF">MCC10002_1144</name>
    <name evidence="3" type="ORF">MCC10116_0643</name>
</gene>
<evidence type="ECO:0000313" key="4">
    <source>
        <dbReference type="Proteomes" id="UP000292787"/>
    </source>
</evidence>
<evidence type="ECO:0000313" key="5">
    <source>
        <dbReference type="Proteomes" id="UP000293701"/>
    </source>
</evidence>
<proteinExistence type="predicted"/>
<dbReference type="EMBL" id="SHTF01000007">
    <property type="protein sequence ID" value="TCF65095.1"/>
    <property type="molecule type" value="Genomic_DNA"/>
</dbReference>